<dbReference type="AlphaFoldDB" id="A0A090RTC2"/>
<comment type="caution">
    <text evidence="1">The sequence shown here is derived from an EMBL/GenBank/DDBJ whole genome shotgun (WGS) entry which is preliminary data.</text>
</comment>
<organism evidence="1 2">
    <name type="scientific">Vibrio maritimus</name>
    <dbReference type="NCBI Taxonomy" id="990268"/>
    <lineage>
        <taxon>Bacteria</taxon>
        <taxon>Pseudomonadati</taxon>
        <taxon>Pseudomonadota</taxon>
        <taxon>Gammaproteobacteria</taxon>
        <taxon>Vibrionales</taxon>
        <taxon>Vibrionaceae</taxon>
        <taxon>Vibrio</taxon>
    </lineage>
</organism>
<accession>A0A090RTC2</accession>
<protein>
    <submittedName>
        <fullName evidence="1">Uncharacterized protein</fullName>
    </submittedName>
</protein>
<name>A0A090RTC2_9VIBR</name>
<reference evidence="1 2" key="2">
    <citation type="submission" date="2014-09" db="EMBL/GenBank/DDBJ databases">
        <authorList>
            <consortium name="NBRP consortium"/>
            <person name="Sawabe T."/>
            <person name="Meirelles P."/>
            <person name="Nakanishi M."/>
            <person name="Sayaka M."/>
            <person name="Hattori M."/>
            <person name="Ohkuma M."/>
        </authorList>
    </citation>
    <scope>NUCLEOTIDE SEQUENCE [LARGE SCALE GENOMIC DNA]</scope>
    <source>
        <strain evidence="2">JCM19235</strain>
    </source>
</reference>
<evidence type="ECO:0000313" key="1">
    <source>
        <dbReference type="EMBL" id="GAL18496.1"/>
    </source>
</evidence>
<dbReference type="OrthoDB" id="7593840at2"/>
<proteinExistence type="predicted"/>
<evidence type="ECO:0000313" key="2">
    <source>
        <dbReference type="Proteomes" id="UP000029228"/>
    </source>
</evidence>
<dbReference type="EMBL" id="BBMR01000003">
    <property type="protein sequence ID" value="GAL18496.1"/>
    <property type="molecule type" value="Genomic_DNA"/>
</dbReference>
<keyword evidence="2" id="KW-1185">Reference proteome</keyword>
<reference evidence="1 2" key="1">
    <citation type="submission" date="2014-09" db="EMBL/GenBank/DDBJ databases">
        <title>Vibrio maritimus JCM 19235. (C45) whole genome shotgun sequence.</title>
        <authorList>
            <person name="Sawabe T."/>
            <person name="Meirelles P."/>
            <person name="Nakanishi M."/>
            <person name="Sayaka M."/>
            <person name="Hattori M."/>
            <person name="Ohkuma M."/>
        </authorList>
    </citation>
    <scope>NUCLEOTIDE SEQUENCE [LARGE SCALE GENOMIC DNA]</scope>
    <source>
        <strain evidence="2">JCM19235</strain>
    </source>
</reference>
<dbReference type="STRING" id="990268.JCM19235_1919"/>
<gene>
    <name evidence="1" type="ORF">JCM19235_1919</name>
</gene>
<dbReference type="Proteomes" id="UP000029228">
    <property type="component" value="Unassembled WGS sequence"/>
</dbReference>
<sequence>MVWSSVYAEGTDYGTDSELIQQVEREKNQAHWSGLPIWGEQVREMGYELPIPVGFGIYMNTQDVEYVATDDFHVNAVGGVLGGLGHSPLSQCKRTPGMDCSQQYSIPAEDVRITGQDKSIQLRLDAWVFPFLNVYGLAGYTKGSKEILADLSNAKMGDTAFPIPATLPLNLEYEAYNLGLGSVLATQFDVAKGINPIILTVAGAVTNSWTTTTDSTILTKIAAVRVGQRYDVPYGKLALLVGYQYQSIEQNITGSLSDLGVLANELQFDVDLKSKHTSNMSLAAVYDFGYQKEWNLMAEYSFLNWNQLIVSMGYRF</sequence>